<dbReference type="GeneID" id="63683411"/>
<proteinExistence type="predicted"/>
<protein>
    <submittedName>
        <fullName evidence="2">Uncharacterized protein</fullName>
    </submittedName>
</protein>
<evidence type="ECO:0000313" key="3">
    <source>
        <dbReference type="Proteomes" id="UP000030653"/>
    </source>
</evidence>
<gene>
    <name evidence="2" type="ORF">DACRYDRAFT_106845</name>
</gene>
<evidence type="ECO:0000256" key="1">
    <source>
        <dbReference type="SAM" id="Phobius"/>
    </source>
</evidence>
<accession>M5G273</accession>
<evidence type="ECO:0000313" key="2">
    <source>
        <dbReference type="EMBL" id="EJU02789.1"/>
    </source>
</evidence>
<keyword evidence="1" id="KW-1133">Transmembrane helix</keyword>
<dbReference type="RefSeq" id="XP_040629683.1">
    <property type="nucleotide sequence ID" value="XM_040768349.1"/>
</dbReference>
<dbReference type="Proteomes" id="UP000030653">
    <property type="component" value="Unassembled WGS sequence"/>
</dbReference>
<keyword evidence="1" id="KW-0472">Membrane</keyword>
<name>M5G273_DACPD</name>
<organism evidence="2 3">
    <name type="scientific">Dacryopinax primogenitus (strain DJM 731)</name>
    <name type="common">Brown rot fungus</name>
    <dbReference type="NCBI Taxonomy" id="1858805"/>
    <lineage>
        <taxon>Eukaryota</taxon>
        <taxon>Fungi</taxon>
        <taxon>Dikarya</taxon>
        <taxon>Basidiomycota</taxon>
        <taxon>Agaricomycotina</taxon>
        <taxon>Dacrymycetes</taxon>
        <taxon>Dacrymycetales</taxon>
        <taxon>Dacrymycetaceae</taxon>
        <taxon>Dacryopinax</taxon>
    </lineage>
</organism>
<dbReference type="HOGENOM" id="CLU_2812282_0_0_1"/>
<reference evidence="2 3" key="1">
    <citation type="journal article" date="2012" name="Science">
        <title>The Paleozoic origin of enzymatic lignin decomposition reconstructed from 31 fungal genomes.</title>
        <authorList>
            <person name="Floudas D."/>
            <person name="Binder M."/>
            <person name="Riley R."/>
            <person name="Barry K."/>
            <person name="Blanchette R.A."/>
            <person name="Henrissat B."/>
            <person name="Martinez A.T."/>
            <person name="Otillar R."/>
            <person name="Spatafora J.W."/>
            <person name="Yadav J.S."/>
            <person name="Aerts A."/>
            <person name="Benoit I."/>
            <person name="Boyd A."/>
            <person name="Carlson A."/>
            <person name="Copeland A."/>
            <person name="Coutinho P.M."/>
            <person name="de Vries R.P."/>
            <person name="Ferreira P."/>
            <person name="Findley K."/>
            <person name="Foster B."/>
            <person name="Gaskell J."/>
            <person name="Glotzer D."/>
            <person name="Gorecki P."/>
            <person name="Heitman J."/>
            <person name="Hesse C."/>
            <person name="Hori C."/>
            <person name="Igarashi K."/>
            <person name="Jurgens J.A."/>
            <person name="Kallen N."/>
            <person name="Kersten P."/>
            <person name="Kohler A."/>
            <person name="Kuees U."/>
            <person name="Kumar T.K.A."/>
            <person name="Kuo A."/>
            <person name="LaButti K."/>
            <person name="Larrondo L.F."/>
            <person name="Lindquist E."/>
            <person name="Ling A."/>
            <person name="Lombard V."/>
            <person name="Lucas S."/>
            <person name="Lundell T."/>
            <person name="Martin R."/>
            <person name="McLaughlin D.J."/>
            <person name="Morgenstern I."/>
            <person name="Morin E."/>
            <person name="Murat C."/>
            <person name="Nagy L.G."/>
            <person name="Nolan M."/>
            <person name="Ohm R.A."/>
            <person name="Patyshakuliyeva A."/>
            <person name="Rokas A."/>
            <person name="Ruiz-Duenas F.J."/>
            <person name="Sabat G."/>
            <person name="Salamov A."/>
            <person name="Samejima M."/>
            <person name="Schmutz J."/>
            <person name="Slot J.C."/>
            <person name="St John F."/>
            <person name="Stenlid J."/>
            <person name="Sun H."/>
            <person name="Sun S."/>
            <person name="Syed K."/>
            <person name="Tsang A."/>
            <person name="Wiebenga A."/>
            <person name="Young D."/>
            <person name="Pisabarro A."/>
            <person name="Eastwood D.C."/>
            <person name="Martin F."/>
            <person name="Cullen D."/>
            <person name="Grigoriev I.V."/>
            <person name="Hibbett D.S."/>
        </authorList>
    </citation>
    <scope>NUCLEOTIDE SEQUENCE [LARGE SCALE GENOMIC DNA]</scope>
    <source>
        <strain evidence="2 3">DJM-731 SS1</strain>
    </source>
</reference>
<keyword evidence="1" id="KW-0812">Transmembrane</keyword>
<sequence length="67" mass="7558">MAVILVICIVIKIIHRGVSFLWFYRVMVVAIVIFMVILAKVADVAFSRLLIGVLKVILEFLKWGGVL</sequence>
<dbReference type="AlphaFoldDB" id="M5G273"/>
<feature type="transmembrane region" description="Helical" evidence="1">
    <location>
        <begin position="21"/>
        <end position="39"/>
    </location>
</feature>
<keyword evidence="3" id="KW-1185">Reference proteome</keyword>
<feature type="transmembrane region" description="Helical" evidence="1">
    <location>
        <begin position="45"/>
        <end position="61"/>
    </location>
</feature>
<dbReference type="EMBL" id="JH795861">
    <property type="protein sequence ID" value="EJU02789.1"/>
    <property type="molecule type" value="Genomic_DNA"/>
</dbReference>